<proteinExistence type="predicted"/>
<keyword evidence="2" id="KW-1185">Reference proteome</keyword>
<accession>A0AC61PME5</accession>
<gene>
    <name evidence="1" type="ORF">SAMN06297397_2040</name>
</gene>
<dbReference type="EMBL" id="FWXZ01000003">
    <property type="protein sequence ID" value="SMC68718.1"/>
    <property type="molecule type" value="Genomic_DNA"/>
</dbReference>
<keyword evidence="1" id="KW-0808">Transferase</keyword>
<keyword evidence="1" id="KW-0418">Kinase</keyword>
<sequence>MRKNNLAYREEFLAGRVGIRAKILIYLAILAGFIISTVWMLQGVLFRNLYRGATVIQIEDAVRTQFILTVGAIVLATVLVGFTMARLISEPIIQTNEAAKELSRSRYTRPSFNGGYREIAELNDTLVRAAEDLGKVEDLQRELIANISHDLRTPLTMIEGYAEAMRDIPEEVTPENMQIIIDETTRLSSMVNEVLDFSRLRTGNLELEEAPFNLTEQIREIVRRIGRMTAVDGYNVVFDEAQDRVVKGDSKRISQVLYNLLGNALTYTGKDKTVHITQQDVGSRVRVRISDSGEGIPADELPFIWDRYYRSRENHRRAVIGSGLGLNICRGILEKHDAEFGVLSEEGKGTTFWFDLPKAEQKKE</sequence>
<evidence type="ECO:0000313" key="1">
    <source>
        <dbReference type="EMBL" id="SMC68718.1"/>
    </source>
</evidence>
<evidence type="ECO:0000313" key="2">
    <source>
        <dbReference type="Proteomes" id="UP000192328"/>
    </source>
</evidence>
<reference evidence="1" key="1">
    <citation type="submission" date="2017-04" db="EMBL/GenBank/DDBJ databases">
        <authorList>
            <person name="Varghese N."/>
            <person name="Submissions S."/>
        </authorList>
    </citation>
    <scope>NUCLEOTIDE SEQUENCE</scope>
    <source>
        <strain evidence="1">WTE2008</strain>
    </source>
</reference>
<organism evidence="1 2">
    <name type="scientific">Aristaeella lactis</name>
    <dbReference type="NCBI Taxonomy" id="3046383"/>
    <lineage>
        <taxon>Bacteria</taxon>
        <taxon>Bacillati</taxon>
        <taxon>Bacillota</taxon>
        <taxon>Clostridia</taxon>
        <taxon>Eubacteriales</taxon>
        <taxon>Aristaeellaceae</taxon>
        <taxon>Aristaeella</taxon>
    </lineage>
</organism>
<name>A0AC61PME5_9FIRM</name>
<protein>
    <submittedName>
        <fullName evidence="1">His Kinase A (Phospho-acceptor) domain-containing protein</fullName>
    </submittedName>
</protein>
<dbReference type="Proteomes" id="UP000192328">
    <property type="component" value="Unassembled WGS sequence"/>
</dbReference>
<comment type="caution">
    <text evidence="1">The sequence shown here is derived from an EMBL/GenBank/DDBJ whole genome shotgun (WGS) entry which is preliminary data.</text>
</comment>